<gene>
    <name evidence="3" type="ORF">KI387_044381</name>
</gene>
<dbReference type="OMA" id="HCISETP"/>
<dbReference type="Pfam" id="PF14380">
    <property type="entry name" value="WAK_assoc"/>
    <property type="match status" value="1"/>
</dbReference>
<dbReference type="AlphaFoldDB" id="A0AA38LL84"/>
<proteinExistence type="predicted"/>
<dbReference type="PANTHER" id="PTHR33138:SF1">
    <property type="entry name" value="OS01G0113900 PROTEIN"/>
    <property type="match status" value="1"/>
</dbReference>
<evidence type="ECO:0000259" key="2">
    <source>
        <dbReference type="Pfam" id="PF14380"/>
    </source>
</evidence>
<comment type="caution">
    <text evidence="3">The sequence shown here is derived from an EMBL/GenBank/DDBJ whole genome shotgun (WGS) entry which is preliminary data.</text>
</comment>
<feature type="domain" description="Wall-associated receptor kinase C-terminal" evidence="2">
    <location>
        <begin position="133"/>
        <end position="188"/>
    </location>
</feature>
<feature type="non-terminal residue" evidence="3">
    <location>
        <position position="213"/>
    </location>
</feature>
<dbReference type="EMBL" id="JAHRHJ020000002">
    <property type="protein sequence ID" value="KAH9327889.1"/>
    <property type="molecule type" value="Genomic_DNA"/>
</dbReference>
<evidence type="ECO:0000313" key="4">
    <source>
        <dbReference type="Proteomes" id="UP000824469"/>
    </source>
</evidence>
<dbReference type="PANTHER" id="PTHR33138">
    <property type="entry name" value="OS01G0690200 PROTEIN"/>
    <property type="match status" value="1"/>
</dbReference>
<dbReference type="InterPro" id="IPR032872">
    <property type="entry name" value="WAK_assoc_C"/>
</dbReference>
<dbReference type="Proteomes" id="UP000824469">
    <property type="component" value="Unassembled WGS sequence"/>
</dbReference>
<accession>A0AA38LL84</accession>
<sequence length="213" mass="23675">MLHVVSLLTSHTHSALSNSGCGHPDFQIHCISETPHLTINGVNYRVLDHRDSKITVVNNGVYADQTCPLRDALVNLRASPFTVVSSYLQNLTLLLGCTSTNLYTCPYFPAVDWNTSCQCILDPIQLLLHSPSCNSVVQVPISFDIDQVLREGFEIEWNETDHMFKNCTACEAKEGICGFNASTPFICYEIPNADNHAISRAQRRHKSHAGIMI</sequence>
<reference evidence="3 4" key="1">
    <citation type="journal article" date="2021" name="Nat. Plants">
        <title>The Taxus genome provides insights into paclitaxel biosynthesis.</title>
        <authorList>
            <person name="Xiong X."/>
            <person name="Gou J."/>
            <person name="Liao Q."/>
            <person name="Li Y."/>
            <person name="Zhou Q."/>
            <person name="Bi G."/>
            <person name="Li C."/>
            <person name="Du R."/>
            <person name="Wang X."/>
            <person name="Sun T."/>
            <person name="Guo L."/>
            <person name="Liang H."/>
            <person name="Lu P."/>
            <person name="Wu Y."/>
            <person name="Zhang Z."/>
            <person name="Ro D.K."/>
            <person name="Shang Y."/>
            <person name="Huang S."/>
            <person name="Yan J."/>
        </authorList>
    </citation>
    <scope>NUCLEOTIDE SEQUENCE [LARGE SCALE GENOMIC DNA]</scope>
    <source>
        <strain evidence="3">Ta-2019</strain>
    </source>
</reference>
<evidence type="ECO:0000313" key="3">
    <source>
        <dbReference type="EMBL" id="KAH9327889.1"/>
    </source>
</evidence>
<protein>
    <recommendedName>
        <fullName evidence="2">Wall-associated receptor kinase C-terminal domain-containing protein</fullName>
    </recommendedName>
</protein>
<name>A0AA38LL84_TAXCH</name>
<keyword evidence="4" id="KW-1185">Reference proteome</keyword>
<evidence type="ECO:0000256" key="1">
    <source>
        <dbReference type="ARBA" id="ARBA00023180"/>
    </source>
</evidence>
<organism evidence="3 4">
    <name type="scientific">Taxus chinensis</name>
    <name type="common">Chinese yew</name>
    <name type="synonym">Taxus wallichiana var. chinensis</name>
    <dbReference type="NCBI Taxonomy" id="29808"/>
    <lineage>
        <taxon>Eukaryota</taxon>
        <taxon>Viridiplantae</taxon>
        <taxon>Streptophyta</taxon>
        <taxon>Embryophyta</taxon>
        <taxon>Tracheophyta</taxon>
        <taxon>Spermatophyta</taxon>
        <taxon>Pinopsida</taxon>
        <taxon>Pinidae</taxon>
        <taxon>Conifers II</taxon>
        <taxon>Cupressales</taxon>
        <taxon>Taxaceae</taxon>
        <taxon>Taxus</taxon>
    </lineage>
</organism>
<keyword evidence="1" id="KW-0325">Glycoprotein</keyword>